<organism evidence="6 7">
    <name type="scientific">Parvicella tangerina</name>
    <dbReference type="NCBI Taxonomy" id="2829795"/>
    <lineage>
        <taxon>Bacteria</taxon>
        <taxon>Pseudomonadati</taxon>
        <taxon>Bacteroidota</taxon>
        <taxon>Flavobacteriia</taxon>
        <taxon>Flavobacteriales</taxon>
        <taxon>Parvicellaceae</taxon>
        <taxon>Parvicella</taxon>
    </lineage>
</organism>
<keyword evidence="6" id="KW-0808">Transferase</keyword>
<dbReference type="GO" id="GO:0000271">
    <property type="term" value="P:polysaccharide biosynthetic process"/>
    <property type="evidence" value="ECO:0007669"/>
    <property type="project" value="TreeGrafter"/>
</dbReference>
<evidence type="ECO:0000256" key="2">
    <source>
        <dbReference type="ARBA" id="ARBA00037999"/>
    </source>
</evidence>
<dbReference type="Proteomes" id="UP000683507">
    <property type="component" value="Chromosome"/>
</dbReference>
<keyword evidence="1 4" id="KW-0663">Pyridoxal phosphate</keyword>
<proteinExistence type="inferred from homology"/>
<dbReference type="AlphaFoldDB" id="A0A916JL10"/>
<dbReference type="PIRSF" id="PIRSF000390">
    <property type="entry name" value="PLP_StrS"/>
    <property type="match status" value="1"/>
</dbReference>
<dbReference type="PANTHER" id="PTHR30244">
    <property type="entry name" value="TRANSAMINASE"/>
    <property type="match status" value="1"/>
</dbReference>
<evidence type="ECO:0000256" key="3">
    <source>
        <dbReference type="PIRSR" id="PIRSR000390-1"/>
    </source>
</evidence>
<name>A0A916JL10_9FLAO</name>
<protein>
    <submittedName>
        <fullName evidence="6">dTDP-4-amino-4,6-dideoxy-D-glucose transaminase</fullName>
        <ecNumber evidence="6">2.6.1.33</ecNumber>
    </submittedName>
</protein>
<dbReference type="PANTHER" id="PTHR30244:SF9">
    <property type="entry name" value="PROTEIN RV3402C"/>
    <property type="match status" value="1"/>
</dbReference>
<dbReference type="EMBL" id="OU015584">
    <property type="protein sequence ID" value="CAG5079701.1"/>
    <property type="molecule type" value="Genomic_DNA"/>
</dbReference>
<dbReference type="Pfam" id="PF01041">
    <property type="entry name" value="DegT_DnrJ_EryC1"/>
    <property type="match status" value="1"/>
</dbReference>
<dbReference type="GO" id="GO:0030170">
    <property type="term" value="F:pyridoxal phosphate binding"/>
    <property type="evidence" value="ECO:0007669"/>
    <property type="project" value="TreeGrafter"/>
</dbReference>
<dbReference type="InterPro" id="IPR000653">
    <property type="entry name" value="DegT/StrS_aminotransferase"/>
</dbReference>
<accession>A0A916JL10</accession>
<gene>
    <name evidence="6" type="primary">vioA</name>
    <name evidence="6" type="ORF">CRYO30217_01023</name>
</gene>
<evidence type="ECO:0000313" key="7">
    <source>
        <dbReference type="Proteomes" id="UP000683507"/>
    </source>
</evidence>
<evidence type="ECO:0000256" key="1">
    <source>
        <dbReference type="ARBA" id="ARBA00022898"/>
    </source>
</evidence>
<dbReference type="GO" id="GO:0019179">
    <property type="term" value="F:dTDP-4-amino-4,6-dideoxy-D-glucose transaminase activity"/>
    <property type="evidence" value="ECO:0007669"/>
    <property type="project" value="UniProtKB-EC"/>
</dbReference>
<keyword evidence="6" id="KW-0032">Aminotransferase</keyword>
<dbReference type="RefSeq" id="WP_258541242.1">
    <property type="nucleotide sequence ID" value="NZ_OU015584.1"/>
</dbReference>
<dbReference type="CDD" id="cd00616">
    <property type="entry name" value="AHBA_syn"/>
    <property type="match status" value="1"/>
</dbReference>
<dbReference type="SUPFAM" id="SSF53383">
    <property type="entry name" value="PLP-dependent transferases"/>
    <property type="match status" value="1"/>
</dbReference>
<comment type="similarity">
    <text evidence="2 5">Belongs to the DegT/DnrJ/EryC1 family.</text>
</comment>
<evidence type="ECO:0000256" key="5">
    <source>
        <dbReference type="RuleBase" id="RU004508"/>
    </source>
</evidence>
<reference evidence="6" key="1">
    <citation type="submission" date="2021-04" db="EMBL/GenBank/DDBJ databases">
        <authorList>
            <person name="Rodrigo-Torres L."/>
            <person name="Arahal R. D."/>
            <person name="Lucena T."/>
        </authorList>
    </citation>
    <scope>NUCLEOTIDE SEQUENCE</scope>
    <source>
        <strain evidence="6">AS29M-1</strain>
    </source>
</reference>
<evidence type="ECO:0000256" key="4">
    <source>
        <dbReference type="PIRSR" id="PIRSR000390-2"/>
    </source>
</evidence>
<feature type="modified residue" description="N6-(pyridoxal phosphate)lysine" evidence="4">
    <location>
        <position position="181"/>
    </location>
</feature>
<dbReference type="Gene3D" id="3.40.640.10">
    <property type="entry name" value="Type I PLP-dependent aspartate aminotransferase-like (Major domain)"/>
    <property type="match status" value="1"/>
</dbReference>
<sequence length="354" mass="40724">MIPVTKSYLPPKDEYLSWLNQIYEKEWLTNRGNLVQLLEKRIQERLKIDWVLATNNGTIPIQIALKLLAGKGEIITTPFSYVATTSSIVWEDCKPVFVDIHPEFLTIDESRIEEAITDSTTCILATHVFGNPCNVEKIDQIAKKHDLYVIYDAAHCFDVNYNGKSLFEYGDVSTCSFHATKIFHTAEGGALFTSKEDLKNKLFYSHNFGHKTPVEFQGVGINAKLSELHAAMGLSVLNHMDEIISSRKGVVKIYDEQLTNFQRLKIREGTEWNYSYYPIIFETEKELLQSLEILKEHDIYPRRYFMPSLNELSYVEYQATPISESISRRVLCLPLYYGLEEGNVRKIVSLLNKN</sequence>
<keyword evidence="7" id="KW-1185">Reference proteome</keyword>
<dbReference type="InterPro" id="IPR015421">
    <property type="entry name" value="PyrdxlP-dep_Trfase_major"/>
</dbReference>
<feature type="active site" description="Proton acceptor" evidence="3">
    <location>
        <position position="181"/>
    </location>
</feature>
<evidence type="ECO:0000313" key="6">
    <source>
        <dbReference type="EMBL" id="CAG5079701.1"/>
    </source>
</evidence>
<dbReference type="InterPro" id="IPR015424">
    <property type="entry name" value="PyrdxlP-dep_Trfase"/>
</dbReference>
<dbReference type="KEGG" id="ptan:CRYO30217_01023"/>
<dbReference type="EC" id="2.6.1.33" evidence="6"/>